<gene>
    <name evidence="2" type="ORF">NPIL_25611</name>
</gene>
<evidence type="ECO:0000313" key="3">
    <source>
        <dbReference type="Proteomes" id="UP000887013"/>
    </source>
</evidence>
<dbReference type="AlphaFoldDB" id="A0A8X6KBL7"/>
<reference evidence="2" key="1">
    <citation type="submission" date="2020-08" db="EMBL/GenBank/DDBJ databases">
        <title>Multicomponent nature underlies the extraordinary mechanical properties of spider dragline silk.</title>
        <authorList>
            <person name="Kono N."/>
            <person name="Nakamura H."/>
            <person name="Mori M."/>
            <person name="Yoshida Y."/>
            <person name="Ohtoshi R."/>
            <person name="Malay A.D."/>
            <person name="Moran D.A.P."/>
            <person name="Tomita M."/>
            <person name="Numata K."/>
            <person name="Arakawa K."/>
        </authorList>
    </citation>
    <scope>NUCLEOTIDE SEQUENCE</scope>
</reference>
<organism evidence="2 3">
    <name type="scientific">Nephila pilipes</name>
    <name type="common">Giant wood spider</name>
    <name type="synonym">Nephila maculata</name>
    <dbReference type="NCBI Taxonomy" id="299642"/>
    <lineage>
        <taxon>Eukaryota</taxon>
        <taxon>Metazoa</taxon>
        <taxon>Ecdysozoa</taxon>
        <taxon>Arthropoda</taxon>
        <taxon>Chelicerata</taxon>
        <taxon>Arachnida</taxon>
        <taxon>Araneae</taxon>
        <taxon>Araneomorphae</taxon>
        <taxon>Entelegynae</taxon>
        <taxon>Araneoidea</taxon>
        <taxon>Nephilidae</taxon>
        <taxon>Nephila</taxon>
    </lineage>
</organism>
<proteinExistence type="predicted"/>
<keyword evidence="3" id="KW-1185">Reference proteome</keyword>
<sequence>MDELPFIQSPGLQLSILQKLTLNVGSCTINPANVHASESNLILPLSRNFTSRAKSNKPISPRIHSSSPLREPMISLSESSFDLRESDEL</sequence>
<comment type="caution">
    <text evidence="2">The sequence shown here is derived from an EMBL/GenBank/DDBJ whole genome shotgun (WGS) entry which is preliminary data.</text>
</comment>
<evidence type="ECO:0000313" key="2">
    <source>
        <dbReference type="EMBL" id="GFS37768.1"/>
    </source>
</evidence>
<dbReference type="EMBL" id="BMAW01089042">
    <property type="protein sequence ID" value="GFS37768.1"/>
    <property type="molecule type" value="Genomic_DNA"/>
</dbReference>
<name>A0A8X6KBL7_NEPPI</name>
<dbReference type="Proteomes" id="UP000887013">
    <property type="component" value="Unassembled WGS sequence"/>
</dbReference>
<feature type="region of interest" description="Disordered" evidence="1">
    <location>
        <begin position="52"/>
        <end position="71"/>
    </location>
</feature>
<evidence type="ECO:0000256" key="1">
    <source>
        <dbReference type="SAM" id="MobiDB-lite"/>
    </source>
</evidence>
<protein>
    <submittedName>
        <fullName evidence="2">Uncharacterized protein</fullName>
    </submittedName>
</protein>
<accession>A0A8X6KBL7</accession>